<name>A0A915KW93_ROMCU</name>
<dbReference type="InterPro" id="IPR048263">
    <property type="entry name" value="Arb2"/>
</dbReference>
<accession>A0A915KW93</accession>
<feature type="signal peptide" evidence="2">
    <location>
        <begin position="1"/>
        <end position="26"/>
    </location>
</feature>
<dbReference type="PANTHER" id="PTHR21357:SF4">
    <property type="entry name" value="FAM172 FAMILY PROTEIN HOMOLOG CG10038"/>
    <property type="match status" value="1"/>
</dbReference>
<feature type="compositionally biased region" description="Basic and acidic residues" evidence="1">
    <location>
        <begin position="466"/>
        <end position="479"/>
    </location>
</feature>
<dbReference type="GO" id="GO:0005634">
    <property type="term" value="C:nucleus"/>
    <property type="evidence" value="ECO:0007669"/>
    <property type="project" value="TreeGrafter"/>
</dbReference>
<dbReference type="AlphaFoldDB" id="A0A915KW93"/>
<dbReference type="GO" id="GO:0031048">
    <property type="term" value="P:regulatory ncRNA-mediated heterochromatin formation"/>
    <property type="evidence" value="ECO:0007669"/>
    <property type="project" value="TreeGrafter"/>
</dbReference>
<dbReference type="Pfam" id="PF22749">
    <property type="entry name" value="Arb2"/>
    <property type="match status" value="1"/>
</dbReference>
<feature type="region of interest" description="Disordered" evidence="1">
    <location>
        <begin position="449"/>
        <end position="491"/>
    </location>
</feature>
<proteinExistence type="predicted"/>
<protein>
    <recommendedName>
        <fullName evidence="3">Arb2 domain-containing protein</fullName>
    </recommendedName>
</protein>
<dbReference type="WBParaSite" id="nRc.2.0.1.t43076-RA">
    <property type="protein sequence ID" value="nRc.2.0.1.t43076-RA"/>
    <property type="gene ID" value="nRc.2.0.1.g43076"/>
</dbReference>
<keyword evidence="4" id="KW-1185">Reference proteome</keyword>
<evidence type="ECO:0000256" key="2">
    <source>
        <dbReference type="SAM" id="SignalP"/>
    </source>
</evidence>
<organism evidence="4 5">
    <name type="scientific">Romanomermis culicivorax</name>
    <name type="common">Nematode worm</name>
    <dbReference type="NCBI Taxonomy" id="13658"/>
    <lineage>
        <taxon>Eukaryota</taxon>
        <taxon>Metazoa</taxon>
        <taxon>Ecdysozoa</taxon>
        <taxon>Nematoda</taxon>
        <taxon>Enoplea</taxon>
        <taxon>Dorylaimia</taxon>
        <taxon>Mermithida</taxon>
        <taxon>Mermithoidea</taxon>
        <taxon>Mermithidae</taxon>
        <taxon>Romanomermis</taxon>
    </lineage>
</organism>
<evidence type="ECO:0000259" key="3">
    <source>
        <dbReference type="Pfam" id="PF22749"/>
    </source>
</evidence>
<dbReference type="OMA" id="PGMWARS"/>
<reference evidence="5" key="1">
    <citation type="submission" date="2022-11" db="UniProtKB">
        <authorList>
            <consortium name="WormBaseParasite"/>
        </authorList>
    </citation>
    <scope>IDENTIFICATION</scope>
</reference>
<feature type="domain" description="Arb2" evidence="3">
    <location>
        <begin position="88"/>
        <end position="337"/>
    </location>
</feature>
<feature type="chain" id="PRO_5038080090" description="Arb2 domain-containing protein" evidence="2">
    <location>
        <begin position="27"/>
        <end position="491"/>
    </location>
</feature>
<dbReference type="Proteomes" id="UP000887565">
    <property type="component" value="Unplaced"/>
</dbReference>
<dbReference type="GO" id="GO:0035197">
    <property type="term" value="F:siRNA binding"/>
    <property type="evidence" value="ECO:0007669"/>
    <property type="project" value="TreeGrafter"/>
</dbReference>
<dbReference type="InterPro" id="IPR053858">
    <property type="entry name" value="Arb2_dom"/>
</dbReference>
<dbReference type="PANTHER" id="PTHR21357">
    <property type="entry name" value="FAM172 FAMILY PROTEIN HOMOLOG CG10038"/>
    <property type="match status" value="1"/>
</dbReference>
<sequence>MLLRIMLFFMYVIKDILIWMKRLVVGEKSKNDADRKASKTAKTSDEKVIRSFKTNELDADNGNIGNENLPNLSDIQKNEQKRQLEPIFGKTLADFGYAFNDKGELRNVLTGAKFIYEVEPGNKAYNQAHYDALGKVIDEVVYELLEKECELKRVTIPDDAADNEPKGFYFESNNAIDDENLMIIIHGSGVVRAGQWARRLIINDRLETGTQIPYIKKALELGMGVVVLNTNQNELVDNGGRERTIRNSDTPLSHTCYVWDKILRLYKAKNIAIVAHSAGGWHTVQLFSLKDVEQLKRVFAVCFTDSVHIMPRVSHEKVSMDHLREVARNWICSSDPLDIPIFRSSGDIQCFSAGTGVHELSSHCAIESIFKYVREKLDERLSKKSGQSEKSTVSDRDETAMSVIRNGHDQVSNNPAPNEMINGNPSEISELKMDIFTKITEEAHFNGKIENAQREDVSENESLPSDDPKIGPVDEHNEIDPDGVIIGDENY</sequence>
<evidence type="ECO:0000256" key="1">
    <source>
        <dbReference type="SAM" id="MobiDB-lite"/>
    </source>
</evidence>
<evidence type="ECO:0000313" key="5">
    <source>
        <dbReference type="WBParaSite" id="nRc.2.0.1.t43076-RA"/>
    </source>
</evidence>
<keyword evidence="2" id="KW-0732">Signal</keyword>
<evidence type="ECO:0000313" key="4">
    <source>
        <dbReference type="Proteomes" id="UP000887565"/>
    </source>
</evidence>